<feature type="domain" description="PAS" evidence="10">
    <location>
        <begin position="191"/>
        <end position="261"/>
    </location>
</feature>
<evidence type="ECO:0000256" key="3">
    <source>
        <dbReference type="ARBA" id="ARBA00022553"/>
    </source>
</evidence>
<evidence type="ECO:0000256" key="1">
    <source>
        <dbReference type="ARBA" id="ARBA00000085"/>
    </source>
</evidence>
<dbReference type="InterPro" id="IPR001610">
    <property type="entry name" value="PAC"/>
</dbReference>
<feature type="domain" description="PAS" evidence="10">
    <location>
        <begin position="313"/>
        <end position="360"/>
    </location>
</feature>
<dbReference type="InterPro" id="IPR003661">
    <property type="entry name" value="HisK_dim/P_dom"/>
</dbReference>
<accession>A0ABU8BXG3</accession>
<dbReference type="PANTHER" id="PTHR43047">
    <property type="entry name" value="TWO-COMPONENT HISTIDINE PROTEIN KINASE"/>
    <property type="match status" value="1"/>
</dbReference>
<feature type="domain" description="PAS" evidence="10">
    <location>
        <begin position="568"/>
        <end position="641"/>
    </location>
</feature>
<keyword evidence="7" id="KW-0175">Coiled coil</keyword>
<dbReference type="SMART" id="SM00091">
    <property type="entry name" value="PAS"/>
    <property type="match status" value="6"/>
</dbReference>
<feature type="domain" description="PAC" evidence="11">
    <location>
        <begin position="766"/>
        <end position="819"/>
    </location>
</feature>
<dbReference type="SUPFAM" id="SSF55781">
    <property type="entry name" value="GAF domain-like"/>
    <property type="match status" value="1"/>
</dbReference>
<name>A0ABU8BXG3_9RHOB</name>
<feature type="domain" description="Histidine kinase" evidence="8">
    <location>
        <begin position="973"/>
        <end position="1190"/>
    </location>
</feature>
<dbReference type="InterPro" id="IPR013655">
    <property type="entry name" value="PAS_fold_3"/>
</dbReference>
<feature type="coiled-coil region" evidence="7">
    <location>
        <begin position="807"/>
        <end position="837"/>
    </location>
</feature>
<dbReference type="Gene3D" id="3.30.565.10">
    <property type="entry name" value="Histidine kinase-like ATPase, C-terminal domain"/>
    <property type="match status" value="1"/>
</dbReference>
<dbReference type="EMBL" id="JBALHR010000009">
    <property type="protein sequence ID" value="MEH7829376.1"/>
    <property type="molecule type" value="Genomic_DNA"/>
</dbReference>
<feature type="domain" description="Response regulatory" evidence="9">
    <location>
        <begin position="1213"/>
        <end position="1327"/>
    </location>
</feature>
<keyword evidence="5" id="KW-0418">Kinase</keyword>
<evidence type="ECO:0000313" key="13">
    <source>
        <dbReference type="Proteomes" id="UP001431963"/>
    </source>
</evidence>
<keyword evidence="13" id="KW-1185">Reference proteome</keyword>
<evidence type="ECO:0000259" key="10">
    <source>
        <dbReference type="PROSITE" id="PS50112"/>
    </source>
</evidence>
<dbReference type="Gene3D" id="3.30.450.40">
    <property type="match status" value="1"/>
</dbReference>
<reference evidence="12" key="1">
    <citation type="submission" date="2024-02" db="EMBL/GenBank/DDBJ databases">
        <title>Genome sequences of strain Gemmobacter sp. JM10B15.</title>
        <authorList>
            <person name="Zhang M."/>
        </authorList>
    </citation>
    <scope>NUCLEOTIDE SEQUENCE</scope>
    <source>
        <strain evidence="12">JM10B15</strain>
    </source>
</reference>
<feature type="modified residue" description="4-aspartylphosphate" evidence="6">
    <location>
        <position position="1262"/>
    </location>
</feature>
<dbReference type="SMART" id="SM00388">
    <property type="entry name" value="HisKA"/>
    <property type="match status" value="1"/>
</dbReference>
<dbReference type="PROSITE" id="PS50113">
    <property type="entry name" value="PAC"/>
    <property type="match status" value="4"/>
</dbReference>
<evidence type="ECO:0000256" key="5">
    <source>
        <dbReference type="ARBA" id="ARBA00022777"/>
    </source>
</evidence>
<dbReference type="InterPro" id="IPR003594">
    <property type="entry name" value="HATPase_dom"/>
</dbReference>
<dbReference type="Pfam" id="PF00512">
    <property type="entry name" value="HisKA"/>
    <property type="match status" value="1"/>
</dbReference>
<dbReference type="Pfam" id="PF12860">
    <property type="entry name" value="PAS_7"/>
    <property type="match status" value="1"/>
</dbReference>
<dbReference type="InterPro" id="IPR000014">
    <property type="entry name" value="PAS"/>
</dbReference>
<dbReference type="Pfam" id="PF01590">
    <property type="entry name" value="GAF"/>
    <property type="match status" value="1"/>
</dbReference>
<dbReference type="SUPFAM" id="SSF52172">
    <property type="entry name" value="CheY-like"/>
    <property type="match status" value="1"/>
</dbReference>
<dbReference type="Pfam" id="PF13426">
    <property type="entry name" value="PAS_9"/>
    <property type="match status" value="1"/>
</dbReference>
<comment type="caution">
    <text evidence="12">The sequence shown here is derived from an EMBL/GenBank/DDBJ whole genome shotgun (WGS) entry which is preliminary data.</text>
</comment>
<dbReference type="Pfam" id="PF02518">
    <property type="entry name" value="HATPase_c"/>
    <property type="match status" value="1"/>
</dbReference>
<dbReference type="Pfam" id="PF00072">
    <property type="entry name" value="Response_reg"/>
    <property type="match status" value="1"/>
</dbReference>
<dbReference type="CDD" id="cd17546">
    <property type="entry name" value="REC_hyHK_CKI1_RcsC-like"/>
    <property type="match status" value="1"/>
</dbReference>
<dbReference type="Gene3D" id="3.40.50.2300">
    <property type="match status" value="1"/>
</dbReference>
<dbReference type="Gene3D" id="3.30.450.20">
    <property type="entry name" value="PAS domain"/>
    <property type="match status" value="6"/>
</dbReference>
<evidence type="ECO:0000256" key="4">
    <source>
        <dbReference type="ARBA" id="ARBA00022679"/>
    </source>
</evidence>
<dbReference type="Proteomes" id="UP001431963">
    <property type="component" value="Unassembled WGS sequence"/>
</dbReference>
<dbReference type="InterPro" id="IPR036097">
    <property type="entry name" value="HisK_dim/P_sf"/>
</dbReference>
<dbReference type="PROSITE" id="PS50112">
    <property type="entry name" value="PAS"/>
    <property type="match status" value="3"/>
</dbReference>
<organism evidence="12 13">
    <name type="scientific">Gemmobacter denitrificans</name>
    <dbReference type="NCBI Taxonomy" id="3123040"/>
    <lineage>
        <taxon>Bacteria</taxon>
        <taxon>Pseudomonadati</taxon>
        <taxon>Pseudomonadota</taxon>
        <taxon>Alphaproteobacteria</taxon>
        <taxon>Rhodobacterales</taxon>
        <taxon>Paracoccaceae</taxon>
        <taxon>Gemmobacter</taxon>
    </lineage>
</organism>
<dbReference type="InterPro" id="IPR029016">
    <property type="entry name" value="GAF-like_dom_sf"/>
</dbReference>
<comment type="catalytic activity">
    <reaction evidence="1">
        <text>ATP + protein L-histidine = ADP + protein N-phospho-L-histidine.</text>
        <dbReference type="EC" id="2.7.13.3"/>
    </reaction>
</comment>
<dbReference type="Gene3D" id="1.10.287.130">
    <property type="match status" value="1"/>
</dbReference>
<dbReference type="RefSeq" id="WP_335424350.1">
    <property type="nucleotide sequence ID" value="NZ_JBALHR010000009.1"/>
</dbReference>
<feature type="domain" description="PAC" evidence="11">
    <location>
        <begin position="387"/>
        <end position="439"/>
    </location>
</feature>
<dbReference type="PANTHER" id="PTHR43047:SF72">
    <property type="entry name" value="OSMOSENSING HISTIDINE PROTEIN KINASE SLN1"/>
    <property type="match status" value="1"/>
</dbReference>
<dbReference type="InterPro" id="IPR036890">
    <property type="entry name" value="HATPase_C_sf"/>
</dbReference>
<dbReference type="InterPro" id="IPR001789">
    <property type="entry name" value="Sig_transdc_resp-reg_receiver"/>
</dbReference>
<proteinExistence type="predicted"/>
<dbReference type="PRINTS" id="PR00344">
    <property type="entry name" value="BCTRLSENSOR"/>
</dbReference>
<dbReference type="InterPro" id="IPR004358">
    <property type="entry name" value="Sig_transdc_His_kin-like_C"/>
</dbReference>
<feature type="domain" description="PAC" evidence="11">
    <location>
        <begin position="645"/>
        <end position="698"/>
    </location>
</feature>
<dbReference type="SUPFAM" id="SSF55785">
    <property type="entry name" value="PYP-like sensor domain (PAS domain)"/>
    <property type="match status" value="6"/>
</dbReference>
<dbReference type="InterPro" id="IPR013656">
    <property type="entry name" value="PAS_4"/>
</dbReference>
<evidence type="ECO:0000259" key="9">
    <source>
        <dbReference type="PROSITE" id="PS50110"/>
    </source>
</evidence>
<dbReference type="EC" id="2.7.13.3" evidence="2"/>
<dbReference type="InterPro" id="IPR000700">
    <property type="entry name" value="PAS-assoc_C"/>
</dbReference>
<dbReference type="NCBIfam" id="TIGR00229">
    <property type="entry name" value="sensory_box"/>
    <property type="match status" value="4"/>
</dbReference>
<evidence type="ECO:0000256" key="2">
    <source>
        <dbReference type="ARBA" id="ARBA00012438"/>
    </source>
</evidence>
<sequence length="1332" mass="147705">MGVVQPSPLEPAWPGDPSGLYALVIELLGQILQAPLAETDATINAALERMGSAAAVDRAYVFQLRDGLWLDNTHEWCAPGIEAMISRLQNVPRDEVGPLMDQLATGQAVHVADVAALPDGPQKAHLQAQDIRTVLLVPLVAEGRMTGLVGYDVTCESRQFQQHEVTLLRAVAGAIGSLLQRSAAHEAEERAHRELQATLHALPDLILQIDDEGRYVDYHSARADLLARPHAEMIGHLLEEVVPPTVATVARQAMAEADRAGRSAQRRYSLPASGGERWFDFSCARRPCAFEGDRSGYVFVIREVTADQQRQNQLLVLEEVVRLMTNLVVVLDCNRRILWANPAFETRSGYRLTEALGRDLSGFARSPDTPAETIALIDRAFASVSPCRTEIENIDRRGNRYWTDMTLHPLRNAQGTHIGFVSVETDITEGRNHAARLAELARQSETARRQLQTAIEALPDAFVYFDPEDRLTLFNHRYSEFFPELEGVMKLGTPFKDILRCGLERGVYRDAIGREEAWLAEKMRLHLQDLSLHEIELSDGRWLRVLERATPEGGRVGMRIDITALKRAERRLEDIIDAADAGTWEWDITTGTNRINARWASILGYRLEEIEPLTIRFWEDQLHPDDRPSIHAELERVFSGEEEHLTYAFRMRHKQGHWVNIQSRGRVSRWDADGRPVEMVGVHIDVTALKQAEQRLEDIIQAASVGTWEHANGVNTINGIWAEMLGYDATHLTADPDYWPRLVHPDDMRNLETGLLAKLATGVDRFENELRLRHRDGHWIWVSSRGKVTRRDAEGRVVATAGIHIDITEAKSREMALQKAYDDLNQATSERDTARQLFADIASVSADWFWETDDHHRLTFLSDSLTRATGLDPARLLGKTMHEIAARTPAMLQSADWDALTRTIEARATISDFVYMVPRQTGQTWVRTSGTPVFAADGSFLGYRGVCSDITQLYIAKERAEAANRAKSQFLANMSHEIRTPLNGVLGMAELLSDAISDPVQRQMIGTIRESGEGLLNVLNDILDLAKVEAGKLDLELSSFVPRDLAAKVEALYSLRAHDRGLSFSVLADAGSSRPRLGDPHRILQVLHNLISNAIKFTHEGSITVVMRAKTGCPVEIEVKDSGIGMTEEQAARVFEDFEQADGATSRRYGGTGLGLSIVRHLVELMKGSVSVSSEPGRGTTVSLTLPLTEPEAVTLPEAPAATETPLAFPGLRVLVADDNATNRLILKAMLGALGVMVTCVEDGERAITAAAGQDFDVLMLDISMPGKDGVETLAAIRDMQLPQPAIAVTANAMKHQIDSYFEAGFADYVAKPFRRDDLARALARVRQPAPG</sequence>
<evidence type="ECO:0000313" key="12">
    <source>
        <dbReference type="EMBL" id="MEH7829376.1"/>
    </source>
</evidence>
<dbReference type="CDD" id="cd00082">
    <property type="entry name" value="HisKA"/>
    <property type="match status" value="1"/>
</dbReference>
<dbReference type="SMART" id="SM00086">
    <property type="entry name" value="PAC"/>
    <property type="match status" value="4"/>
</dbReference>
<dbReference type="PROSITE" id="PS50110">
    <property type="entry name" value="RESPONSE_REGULATORY"/>
    <property type="match status" value="1"/>
</dbReference>
<dbReference type="CDD" id="cd16922">
    <property type="entry name" value="HATPase_EvgS-ArcB-TorS-like"/>
    <property type="match status" value="1"/>
</dbReference>
<dbReference type="Pfam" id="PF08448">
    <property type="entry name" value="PAS_4"/>
    <property type="match status" value="2"/>
</dbReference>
<evidence type="ECO:0000256" key="6">
    <source>
        <dbReference type="PROSITE-ProRule" id="PRU00169"/>
    </source>
</evidence>
<dbReference type="CDD" id="cd00130">
    <property type="entry name" value="PAS"/>
    <property type="match status" value="5"/>
</dbReference>
<dbReference type="SMART" id="SM00387">
    <property type="entry name" value="HATPase_c"/>
    <property type="match status" value="1"/>
</dbReference>
<evidence type="ECO:0000259" key="11">
    <source>
        <dbReference type="PROSITE" id="PS50113"/>
    </source>
</evidence>
<dbReference type="InterPro" id="IPR003018">
    <property type="entry name" value="GAF"/>
</dbReference>
<evidence type="ECO:0000256" key="7">
    <source>
        <dbReference type="SAM" id="Coils"/>
    </source>
</evidence>
<dbReference type="SUPFAM" id="SSF47384">
    <property type="entry name" value="Homodimeric domain of signal transducing histidine kinase"/>
    <property type="match status" value="1"/>
</dbReference>
<gene>
    <name evidence="12" type="ORF">V6590_14565</name>
</gene>
<dbReference type="Pfam" id="PF08447">
    <property type="entry name" value="PAS_3"/>
    <property type="match status" value="2"/>
</dbReference>
<dbReference type="InterPro" id="IPR035965">
    <property type="entry name" value="PAS-like_dom_sf"/>
</dbReference>
<dbReference type="InterPro" id="IPR005467">
    <property type="entry name" value="His_kinase_dom"/>
</dbReference>
<protein>
    <recommendedName>
        <fullName evidence="2">histidine kinase</fullName>
        <ecNumber evidence="2">2.7.13.3</ecNumber>
    </recommendedName>
</protein>
<dbReference type="SMART" id="SM00448">
    <property type="entry name" value="REC"/>
    <property type="match status" value="1"/>
</dbReference>
<dbReference type="SUPFAM" id="SSF55874">
    <property type="entry name" value="ATPase domain of HSP90 chaperone/DNA topoisomerase II/histidine kinase"/>
    <property type="match status" value="1"/>
</dbReference>
<dbReference type="PROSITE" id="PS50109">
    <property type="entry name" value="HIS_KIN"/>
    <property type="match status" value="1"/>
</dbReference>
<feature type="domain" description="PAC" evidence="11">
    <location>
        <begin position="909"/>
        <end position="962"/>
    </location>
</feature>
<dbReference type="SMART" id="SM00065">
    <property type="entry name" value="GAF"/>
    <property type="match status" value="1"/>
</dbReference>
<dbReference type="InterPro" id="IPR011006">
    <property type="entry name" value="CheY-like_superfamily"/>
</dbReference>
<keyword evidence="3 6" id="KW-0597">Phosphoprotein</keyword>
<keyword evidence="4" id="KW-0808">Transferase</keyword>
<evidence type="ECO:0000259" key="8">
    <source>
        <dbReference type="PROSITE" id="PS50109"/>
    </source>
</evidence>